<comment type="caution">
    <text evidence="1">The sequence shown here is derived from an EMBL/GenBank/DDBJ whole genome shotgun (WGS) entry which is preliminary data.</text>
</comment>
<dbReference type="Proteomes" id="UP001605036">
    <property type="component" value="Unassembled WGS sequence"/>
</dbReference>
<reference evidence="1 2" key="1">
    <citation type="submission" date="2024-09" db="EMBL/GenBank/DDBJ databases">
        <title>Chromosome-scale assembly of Riccia fluitans.</title>
        <authorList>
            <person name="Paukszto L."/>
            <person name="Sawicki J."/>
            <person name="Karawczyk K."/>
            <person name="Piernik-Szablinska J."/>
            <person name="Szczecinska M."/>
            <person name="Mazdziarz M."/>
        </authorList>
    </citation>
    <scope>NUCLEOTIDE SEQUENCE [LARGE SCALE GENOMIC DNA]</scope>
    <source>
        <strain evidence="1">Rf_01</strain>
        <tissue evidence="1">Aerial parts of the thallus</tissue>
    </source>
</reference>
<dbReference type="AlphaFoldDB" id="A0ABD1Z5I3"/>
<proteinExistence type="predicted"/>
<name>A0ABD1Z5I3_9MARC</name>
<gene>
    <name evidence="1" type="ORF">R1flu_009579</name>
</gene>
<evidence type="ECO:0000313" key="2">
    <source>
        <dbReference type="Proteomes" id="UP001605036"/>
    </source>
</evidence>
<keyword evidence="2" id="KW-1185">Reference proteome</keyword>
<protein>
    <submittedName>
        <fullName evidence="1">Uncharacterized protein</fullName>
    </submittedName>
</protein>
<dbReference type="EMBL" id="JBHFFA010000002">
    <property type="protein sequence ID" value="KAL2641992.1"/>
    <property type="molecule type" value="Genomic_DNA"/>
</dbReference>
<organism evidence="1 2">
    <name type="scientific">Riccia fluitans</name>
    <dbReference type="NCBI Taxonomy" id="41844"/>
    <lineage>
        <taxon>Eukaryota</taxon>
        <taxon>Viridiplantae</taxon>
        <taxon>Streptophyta</taxon>
        <taxon>Embryophyta</taxon>
        <taxon>Marchantiophyta</taxon>
        <taxon>Marchantiopsida</taxon>
        <taxon>Marchantiidae</taxon>
        <taxon>Marchantiales</taxon>
        <taxon>Ricciaceae</taxon>
        <taxon>Riccia</taxon>
    </lineage>
</organism>
<evidence type="ECO:0000313" key="1">
    <source>
        <dbReference type="EMBL" id="KAL2641992.1"/>
    </source>
</evidence>
<sequence>MQEEITSSSSTTVFRPSQLIGKSSCAKSLDLPAAVFPKFPISSCNEIFFNQRRSTQALSYRRFNKAAALNKAHSSPMNSSKDGLWIERALEAQERESPFVEAVVDITSSRSTSGADWNWVTFGHSCFYKQFFNKRGLRHEDPVWQSKELNPKELRQRRVHRSQVFRISSDVRSGTQVQEMGVGRRLS</sequence>
<accession>A0ABD1Z5I3</accession>